<dbReference type="EMBL" id="CAUYUJ010002857">
    <property type="protein sequence ID" value="CAK0802693.1"/>
    <property type="molecule type" value="Genomic_DNA"/>
</dbReference>
<evidence type="ECO:0000256" key="1">
    <source>
        <dbReference type="SAM" id="MobiDB-lite"/>
    </source>
</evidence>
<feature type="region of interest" description="Disordered" evidence="1">
    <location>
        <begin position="195"/>
        <end position="263"/>
    </location>
</feature>
<sequence length="263" mass="28118">SSAGSKGHTFSCSSAPLAKPAASKHPEMRGRLRIGCRYQWRGGRPRQAPARTSSCASEPGTPPRDARVPLGTVDRWTQCQTGMTHSAGVSSVNYHPICVVSLSSPVASRHGRGKMRRQICPHPLPRDRSLESRGAADVDICLPTRARRCPHPQLPEITSHDPAQMDTDRSWRCRRGPCARRHGTWTPAAIGGARAEAAGKPCRPGPASANPAETRAPPPQQKKRPVRTSLHGALRPTAALPSCPLTADGSQGGSWHCRKTGSG</sequence>
<dbReference type="Proteomes" id="UP001189429">
    <property type="component" value="Unassembled WGS sequence"/>
</dbReference>
<feature type="compositionally biased region" description="Low complexity" evidence="1">
    <location>
        <begin position="11"/>
        <end position="23"/>
    </location>
</feature>
<protein>
    <submittedName>
        <fullName evidence="2">Uncharacterized protein</fullName>
    </submittedName>
</protein>
<organism evidence="2 3">
    <name type="scientific">Prorocentrum cordatum</name>
    <dbReference type="NCBI Taxonomy" id="2364126"/>
    <lineage>
        <taxon>Eukaryota</taxon>
        <taxon>Sar</taxon>
        <taxon>Alveolata</taxon>
        <taxon>Dinophyceae</taxon>
        <taxon>Prorocentrales</taxon>
        <taxon>Prorocentraceae</taxon>
        <taxon>Prorocentrum</taxon>
    </lineage>
</organism>
<feature type="region of interest" description="Disordered" evidence="1">
    <location>
        <begin position="109"/>
        <end position="128"/>
    </location>
</feature>
<gene>
    <name evidence="2" type="ORF">PCOR1329_LOCUS10112</name>
</gene>
<reference evidence="2" key="1">
    <citation type="submission" date="2023-10" db="EMBL/GenBank/DDBJ databases">
        <authorList>
            <person name="Chen Y."/>
            <person name="Shah S."/>
            <person name="Dougan E. K."/>
            <person name="Thang M."/>
            <person name="Chan C."/>
        </authorList>
    </citation>
    <scope>NUCLEOTIDE SEQUENCE [LARGE SCALE GENOMIC DNA]</scope>
</reference>
<evidence type="ECO:0000313" key="2">
    <source>
        <dbReference type="EMBL" id="CAK0802693.1"/>
    </source>
</evidence>
<name>A0ABN9QCQ2_9DINO</name>
<feature type="compositionally biased region" description="Polar residues" evidence="1">
    <location>
        <begin position="1"/>
        <end position="10"/>
    </location>
</feature>
<feature type="non-terminal residue" evidence="2">
    <location>
        <position position="1"/>
    </location>
</feature>
<proteinExistence type="predicted"/>
<feature type="region of interest" description="Disordered" evidence="1">
    <location>
        <begin position="1"/>
        <end position="69"/>
    </location>
</feature>
<accession>A0ABN9QCQ2</accession>
<keyword evidence="3" id="KW-1185">Reference proteome</keyword>
<comment type="caution">
    <text evidence="2">The sequence shown here is derived from an EMBL/GenBank/DDBJ whole genome shotgun (WGS) entry which is preliminary data.</text>
</comment>
<evidence type="ECO:0000313" key="3">
    <source>
        <dbReference type="Proteomes" id="UP001189429"/>
    </source>
</evidence>
<feature type="compositionally biased region" description="Basic residues" evidence="1">
    <location>
        <begin position="109"/>
        <end position="119"/>
    </location>
</feature>